<evidence type="ECO:0000256" key="2">
    <source>
        <dbReference type="ARBA" id="ARBA00023002"/>
    </source>
</evidence>
<dbReference type="PANTHER" id="PTHR22604">
    <property type="entry name" value="OXIDOREDUCTASES"/>
    <property type="match status" value="1"/>
</dbReference>
<dbReference type="GO" id="GO:0000166">
    <property type="term" value="F:nucleotide binding"/>
    <property type="evidence" value="ECO:0007669"/>
    <property type="project" value="InterPro"/>
</dbReference>
<keyword evidence="6" id="KW-1185">Reference proteome</keyword>
<reference evidence="5 6" key="1">
    <citation type="submission" date="2020-08" db="EMBL/GenBank/DDBJ databases">
        <title>Sequencing the genomes of 1000 actinobacteria strains.</title>
        <authorList>
            <person name="Klenk H.-P."/>
        </authorList>
    </citation>
    <scope>NUCLEOTIDE SEQUENCE [LARGE SCALE GENOMIC DNA]</scope>
    <source>
        <strain evidence="5 6">DSM 45582</strain>
    </source>
</reference>
<dbReference type="EMBL" id="JACHIV010000001">
    <property type="protein sequence ID" value="MBB5070951.1"/>
    <property type="molecule type" value="Genomic_DNA"/>
</dbReference>
<evidence type="ECO:0000259" key="4">
    <source>
        <dbReference type="Pfam" id="PF22725"/>
    </source>
</evidence>
<keyword evidence="2" id="KW-0560">Oxidoreductase</keyword>
<feature type="domain" description="Gfo/Idh/MocA-like oxidoreductase N-terminal" evidence="3">
    <location>
        <begin position="6"/>
        <end position="122"/>
    </location>
</feature>
<evidence type="ECO:0000256" key="1">
    <source>
        <dbReference type="ARBA" id="ARBA00010928"/>
    </source>
</evidence>
<dbReference type="RefSeq" id="WP_184480915.1">
    <property type="nucleotide sequence ID" value="NZ_JACHIV010000001.1"/>
</dbReference>
<dbReference type="Proteomes" id="UP000580474">
    <property type="component" value="Unassembled WGS sequence"/>
</dbReference>
<dbReference type="Pfam" id="PF01408">
    <property type="entry name" value="GFO_IDH_MocA"/>
    <property type="match status" value="1"/>
</dbReference>
<dbReference type="InterPro" id="IPR050984">
    <property type="entry name" value="Gfo/Idh/MocA_domain"/>
</dbReference>
<dbReference type="PANTHER" id="PTHR22604:SF105">
    <property type="entry name" value="TRANS-1,2-DIHYDROBENZENE-1,2-DIOL DEHYDROGENASE"/>
    <property type="match status" value="1"/>
</dbReference>
<dbReference type="Gene3D" id="3.30.360.10">
    <property type="entry name" value="Dihydrodipicolinate Reductase, domain 2"/>
    <property type="match status" value="1"/>
</dbReference>
<sequence>MSGPVRLGVLGCSAIARRRTLPAVADIPELTTAAVASRDAAKAAEFAVAFGGTPTGYDELIADPEIDAIYLSLPTALHHEWTARALRAGKHVLCEKPLTDDAARTRELTGLAREKGLVLRENFAFLHHPQHVRVAELVAGGRIGALRTFTATFGIPPLPAADIRYDRALGGGSLLDVGVYPLRAAQLLLGPGLAVAGATLRSDEELGVDLAGHVLLVSPEGVFADLEFGFQHTYRSRYGLWGSAAELSLDRAFTPPAEHRPVLRIDEQDHAEELTLGASHQFRTSLAAFAGAVLDRGPDEPAWLDAADETARLITEVRERAVRVRG</sequence>
<name>A0A840NIS0_9PSEU</name>
<organism evidence="5 6">
    <name type="scientific">Saccharopolyspora gloriosae</name>
    <dbReference type="NCBI Taxonomy" id="455344"/>
    <lineage>
        <taxon>Bacteria</taxon>
        <taxon>Bacillati</taxon>
        <taxon>Actinomycetota</taxon>
        <taxon>Actinomycetes</taxon>
        <taxon>Pseudonocardiales</taxon>
        <taxon>Pseudonocardiaceae</taxon>
        <taxon>Saccharopolyspora</taxon>
    </lineage>
</organism>
<evidence type="ECO:0000313" key="6">
    <source>
        <dbReference type="Proteomes" id="UP000580474"/>
    </source>
</evidence>
<dbReference type="InterPro" id="IPR000683">
    <property type="entry name" value="Gfo/Idh/MocA-like_OxRdtase_N"/>
</dbReference>
<feature type="domain" description="GFO/IDH/MocA-like oxidoreductase" evidence="4">
    <location>
        <begin position="132"/>
        <end position="246"/>
    </location>
</feature>
<dbReference type="Pfam" id="PF22725">
    <property type="entry name" value="GFO_IDH_MocA_C3"/>
    <property type="match status" value="1"/>
</dbReference>
<dbReference type="SUPFAM" id="SSF51735">
    <property type="entry name" value="NAD(P)-binding Rossmann-fold domains"/>
    <property type="match status" value="1"/>
</dbReference>
<accession>A0A840NIS0</accession>
<protein>
    <submittedName>
        <fullName evidence="5">Putative dehydrogenase</fullName>
    </submittedName>
</protein>
<comment type="similarity">
    <text evidence="1">Belongs to the Gfo/Idh/MocA family.</text>
</comment>
<dbReference type="AlphaFoldDB" id="A0A840NIS0"/>
<dbReference type="InterPro" id="IPR036291">
    <property type="entry name" value="NAD(P)-bd_dom_sf"/>
</dbReference>
<dbReference type="SUPFAM" id="SSF55347">
    <property type="entry name" value="Glyceraldehyde-3-phosphate dehydrogenase-like, C-terminal domain"/>
    <property type="match status" value="1"/>
</dbReference>
<gene>
    <name evidence="5" type="ORF">BJ969_004039</name>
</gene>
<evidence type="ECO:0000313" key="5">
    <source>
        <dbReference type="EMBL" id="MBB5070951.1"/>
    </source>
</evidence>
<comment type="caution">
    <text evidence="5">The sequence shown here is derived from an EMBL/GenBank/DDBJ whole genome shotgun (WGS) entry which is preliminary data.</text>
</comment>
<evidence type="ECO:0000259" key="3">
    <source>
        <dbReference type="Pfam" id="PF01408"/>
    </source>
</evidence>
<dbReference type="GO" id="GO:0016491">
    <property type="term" value="F:oxidoreductase activity"/>
    <property type="evidence" value="ECO:0007669"/>
    <property type="project" value="UniProtKB-KW"/>
</dbReference>
<dbReference type="InterPro" id="IPR055170">
    <property type="entry name" value="GFO_IDH_MocA-like_dom"/>
</dbReference>
<proteinExistence type="inferred from homology"/>
<dbReference type="Gene3D" id="3.40.50.720">
    <property type="entry name" value="NAD(P)-binding Rossmann-like Domain"/>
    <property type="match status" value="1"/>
</dbReference>